<dbReference type="InterPro" id="IPR026590">
    <property type="entry name" value="Ssirtuin_cat_dom"/>
</dbReference>
<name>A0A9N8E5C1_9STRA</name>
<protein>
    <submittedName>
        <fullName evidence="8">NAD-dependent protein deacetylase</fullName>
    </submittedName>
</protein>
<dbReference type="GO" id="GO:0046872">
    <property type="term" value="F:metal ion binding"/>
    <property type="evidence" value="ECO:0007669"/>
    <property type="project" value="UniProtKB-KW"/>
</dbReference>
<sequence>MTTQDMTTPPSWCGICSLDLQSGKALSEHQKGQKHRKRAYRAGLGPCPASMDFTPTVLEEDEFFEKLASGAYKNIVVLTGAGVSTAAGIPDYRSSGGFFETFKKKYSGRFPGVEATPETLFSRSFVRKYPDVWENELLPQKQAQFEGLVPTLTHQFVSHLAHKGWLKRVYTQNIDGLHSHPCLGIPEDKVVECHGSIRRGDLVLYEDPLPQRFSDMAAKDFSPAGWDRERVDLIIVMGTSLQVAPFCALPNMAPKGSARVLVNRNLTHCITNPFSAQSWTEIGYSTSVAMKIGGRQNVPLASLWMNRDKIRKKKWQQLLVEDDCDDFVGRYMDKTNTQF</sequence>
<keyword evidence="5" id="KW-0520">NAD</keyword>
<keyword evidence="2" id="KW-0808">Transferase</keyword>
<comment type="caution">
    <text evidence="6">Lacks conserved residue(s) required for the propagation of feature annotation.</text>
</comment>
<keyword evidence="9" id="KW-1185">Reference proteome</keyword>
<dbReference type="SUPFAM" id="SSF52467">
    <property type="entry name" value="DHS-like NAD/FAD-binding domain"/>
    <property type="match status" value="1"/>
</dbReference>
<evidence type="ECO:0000313" key="8">
    <source>
        <dbReference type="EMBL" id="CAB9515001.1"/>
    </source>
</evidence>
<feature type="domain" description="Deacetylase sirtuin-type" evidence="7">
    <location>
        <begin position="54"/>
        <end position="313"/>
    </location>
</feature>
<comment type="caution">
    <text evidence="8">The sequence shown here is derived from an EMBL/GenBank/DDBJ whole genome shotgun (WGS) entry which is preliminary data.</text>
</comment>
<dbReference type="InterPro" id="IPR026591">
    <property type="entry name" value="Sirtuin_cat_small_dom_sf"/>
</dbReference>
<comment type="cofactor">
    <cofactor evidence="1">
        <name>Zn(2+)</name>
        <dbReference type="ChEBI" id="CHEBI:29105"/>
    </cofactor>
</comment>
<dbReference type="Gene3D" id="3.40.50.1220">
    <property type="entry name" value="TPP-binding domain"/>
    <property type="match status" value="2"/>
</dbReference>
<organism evidence="8 9">
    <name type="scientific">Seminavis robusta</name>
    <dbReference type="NCBI Taxonomy" id="568900"/>
    <lineage>
        <taxon>Eukaryota</taxon>
        <taxon>Sar</taxon>
        <taxon>Stramenopiles</taxon>
        <taxon>Ochrophyta</taxon>
        <taxon>Bacillariophyta</taxon>
        <taxon>Bacillariophyceae</taxon>
        <taxon>Bacillariophycidae</taxon>
        <taxon>Naviculales</taxon>
        <taxon>Naviculaceae</taxon>
        <taxon>Seminavis</taxon>
    </lineage>
</organism>
<dbReference type="PANTHER" id="PTHR11085">
    <property type="entry name" value="NAD-DEPENDENT PROTEIN DEACYLASE SIRTUIN-5, MITOCHONDRIAL-RELATED"/>
    <property type="match status" value="1"/>
</dbReference>
<evidence type="ECO:0000256" key="4">
    <source>
        <dbReference type="ARBA" id="ARBA00022833"/>
    </source>
</evidence>
<evidence type="ECO:0000256" key="3">
    <source>
        <dbReference type="ARBA" id="ARBA00022723"/>
    </source>
</evidence>
<keyword evidence="4" id="KW-0862">Zinc</keyword>
<evidence type="ECO:0000256" key="6">
    <source>
        <dbReference type="PROSITE-ProRule" id="PRU00236"/>
    </source>
</evidence>
<dbReference type="AlphaFoldDB" id="A0A9N8E5C1"/>
<evidence type="ECO:0000256" key="2">
    <source>
        <dbReference type="ARBA" id="ARBA00022679"/>
    </source>
</evidence>
<dbReference type="EMBL" id="CAICTM010000687">
    <property type="protein sequence ID" value="CAB9515001.1"/>
    <property type="molecule type" value="Genomic_DNA"/>
</dbReference>
<dbReference type="GO" id="GO:0005634">
    <property type="term" value="C:nucleus"/>
    <property type="evidence" value="ECO:0007669"/>
    <property type="project" value="TreeGrafter"/>
</dbReference>
<gene>
    <name evidence="8" type="ORF">SEMRO_688_G187470.1</name>
</gene>
<evidence type="ECO:0000313" key="9">
    <source>
        <dbReference type="Proteomes" id="UP001153069"/>
    </source>
</evidence>
<dbReference type="PROSITE" id="PS50305">
    <property type="entry name" value="SIRTUIN"/>
    <property type="match status" value="1"/>
</dbReference>
<dbReference type="Proteomes" id="UP001153069">
    <property type="component" value="Unassembled WGS sequence"/>
</dbReference>
<dbReference type="InterPro" id="IPR003000">
    <property type="entry name" value="Sirtuin"/>
</dbReference>
<dbReference type="GO" id="GO:0017136">
    <property type="term" value="F:histone deacetylase activity, NAD-dependent"/>
    <property type="evidence" value="ECO:0007669"/>
    <property type="project" value="TreeGrafter"/>
</dbReference>
<evidence type="ECO:0000259" key="7">
    <source>
        <dbReference type="PROSITE" id="PS50305"/>
    </source>
</evidence>
<proteinExistence type="predicted"/>
<dbReference type="PANTHER" id="PTHR11085:SF6">
    <property type="entry name" value="NAD-DEPENDENT PROTEIN DEACETYLASE SIRTUIN-2"/>
    <property type="match status" value="1"/>
</dbReference>
<dbReference type="GO" id="GO:0070403">
    <property type="term" value="F:NAD+ binding"/>
    <property type="evidence" value="ECO:0007669"/>
    <property type="project" value="InterPro"/>
</dbReference>
<dbReference type="Gene3D" id="3.30.160.60">
    <property type="entry name" value="Classic Zinc Finger"/>
    <property type="match status" value="1"/>
</dbReference>
<accession>A0A9N8E5C1</accession>
<dbReference type="InterPro" id="IPR029035">
    <property type="entry name" value="DHS-like_NAD/FAD-binding_dom"/>
</dbReference>
<dbReference type="Gene3D" id="3.30.1600.10">
    <property type="entry name" value="SIR2/SIRT2 'Small Domain"/>
    <property type="match status" value="1"/>
</dbReference>
<dbReference type="Pfam" id="PF02146">
    <property type="entry name" value="SIR2"/>
    <property type="match status" value="1"/>
</dbReference>
<dbReference type="InterPro" id="IPR050134">
    <property type="entry name" value="NAD-dep_sirtuin_deacylases"/>
</dbReference>
<keyword evidence="3" id="KW-0479">Metal-binding</keyword>
<reference evidence="8" key="1">
    <citation type="submission" date="2020-06" db="EMBL/GenBank/DDBJ databases">
        <authorList>
            <consortium name="Plant Systems Biology data submission"/>
        </authorList>
    </citation>
    <scope>NUCLEOTIDE SEQUENCE</scope>
    <source>
        <strain evidence="8">D6</strain>
    </source>
</reference>
<evidence type="ECO:0000256" key="5">
    <source>
        <dbReference type="ARBA" id="ARBA00023027"/>
    </source>
</evidence>
<dbReference type="OrthoDB" id="2919105at2759"/>
<evidence type="ECO:0000256" key="1">
    <source>
        <dbReference type="ARBA" id="ARBA00001947"/>
    </source>
</evidence>